<dbReference type="Proteomes" id="UP000193560">
    <property type="component" value="Unassembled WGS sequence"/>
</dbReference>
<evidence type="ECO:0000313" key="3">
    <source>
        <dbReference type="Proteomes" id="UP000193560"/>
    </source>
</evidence>
<organism evidence="2 3">
    <name type="scientific">Absidia repens</name>
    <dbReference type="NCBI Taxonomy" id="90262"/>
    <lineage>
        <taxon>Eukaryota</taxon>
        <taxon>Fungi</taxon>
        <taxon>Fungi incertae sedis</taxon>
        <taxon>Mucoromycota</taxon>
        <taxon>Mucoromycotina</taxon>
        <taxon>Mucoromycetes</taxon>
        <taxon>Mucorales</taxon>
        <taxon>Cunninghamellaceae</taxon>
        <taxon>Absidia</taxon>
    </lineage>
</organism>
<dbReference type="EMBL" id="MCGE01000001">
    <property type="protein sequence ID" value="ORZ26239.1"/>
    <property type="molecule type" value="Genomic_DNA"/>
</dbReference>
<gene>
    <name evidence="2" type="ORF">BCR42DRAFT_401857</name>
</gene>
<proteinExistence type="predicted"/>
<comment type="caution">
    <text evidence="2">The sequence shown here is derived from an EMBL/GenBank/DDBJ whole genome shotgun (WGS) entry which is preliminary data.</text>
</comment>
<keyword evidence="3" id="KW-1185">Reference proteome</keyword>
<feature type="chain" id="PRO_5012575197" description="Extracellular membrane protein CFEM domain-containing protein" evidence="1">
    <location>
        <begin position="23"/>
        <end position="209"/>
    </location>
</feature>
<dbReference type="OrthoDB" id="2285968at2759"/>
<protein>
    <recommendedName>
        <fullName evidence="4">Extracellular membrane protein CFEM domain-containing protein</fullName>
    </recommendedName>
</protein>
<evidence type="ECO:0000256" key="1">
    <source>
        <dbReference type="SAM" id="SignalP"/>
    </source>
</evidence>
<name>A0A1X2J328_9FUNG</name>
<evidence type="ECO:0008006" key="4">
    <source>
        <dbReference type="Google" id="ProtNLM"/>
    </source>
</evidence>
<evidence type="ECO:0000313" key="2">
    <source>
        <dbReference type="EMBL" id="ORZ26239.1"/>
    </source>
</evidence>
<keyword evidence="1" id="KW-0732">Signal</keyword>
<dbReference type="AlphaFoldDB" id="A0A1X2J328"/>
<reference evidence="2 3" key="1">
    <citation type="submission" date="2016-07" db="EMBL/GenBank/DDBJ databases">
        <title>Pervasive Adenine N6-methylation of Active Genes in Fungi.</title>
        <authorList>
            <consortium name="DOE Joint Genome Institute"/>
            <person name="Mondo S.J."/>
            <person name="Dannebaum R.O."/>
            <person name="Kuo R.C."/>
            <person name="Labutti K."/>
            <person name="Haridas S."/>
            <person name="Kuo A."/>
            <person name="Salamov A."/>
            <person name="Ahrendt S.R."/>
            <person name="Lipzen A."/>
            <person name="Sullivan W."/>
            <person name="Andreopoulos W.B."/>
            <person name="Clum A."/>
            <person name="Lindquist E."/>
            <person name="Daum C."/>
            <person name="Ramamoorthy G.K."/>
            <person name="Gryganskyi A."/>
            <person name="Culley D."/>
            <person name="Magnuson J.K."/>
            <person name="James T.Y."/>
            <person name="O'Malley M.A."/>
            <person name="Stajich J.E."/>
            <person name="Spatafora J.W."/>
            <person name="Visel A."/>
            <person name="Grigoriev I.V."/>
        </authorList>
    </citation>
    <scope>NUCLEOTIDE SEQUENCE [LARGE SCALE GENOMIC DNA]</scope>
    <source>
        <strain evidence="2 3">NRRL 1336</strain>
    </source>
</reference>
<sequence length="209" mass="21717">MKPTLLILSIFVSYFSIDLVTAVAPLSNGAATLPFNTLPNNHCSVPAVCGQVNGAKIQCRCDETITVCYNDQHQYCWGSSTLHQTTGCPSMPNACSSRFNSTVSCLCNSSNVLCVDQYSHACYGSYRQGTSNVTLLPLGGLPPPPSSASSAVSSVIPSTSSVSPSSSSSIVTQSKGTMAATSTPTPNHSAALSPFLCLPLLVVVTFAII</sequence>
<accession>A0A1X2J328</accession>
<feature type="signal peptide" evidence="1">
    <location>
        <begin position="1"/>
        <end position="22"/>
    </location>
</feature>